<evidence type="ECO:0000256" key="1">
    <source>
        <dbReference type="SAM" id="MobiDB-lite"/>
    </source>
</evidence>
<sequence>MRYQGYRPGKVGASTAATGFLYNQGFSADFWAVTPVRAPTLPPWGSPPDPENNNGAPAKTGACSHGRHRNP</sequence>
<dbReference type="EMBL" id="CABPSN010000011">
    <property type="protein sequence ID" value="VVE55742.1"/>
    <property type="molecule type" value="Genomic_DNA"/>
</dbReference>
<proteinExistence type="predicted"/>
<gene>
    <name evidence="2" type="ORF">PAQ31011_05046</name>
</gene>
<accession>A0A5E4Z4V3</accession>
<feature type="region of interest" description="Disordered" evidence="1">
    <location>
        <begin position="37"/>
        <end position="71"/>
    </location>
</feature>
<organism evidence="2 3">
    <name type="scientific">Pandoraea aquatica</name>
    <dbReference type="NCBI Taxonomy" id="2508290"/>
    <lineage>
        <taxon>Bacteria</taxon>
        <taxon>Pseudomonadati</taxon>
        <taxon>Pseudomonadota</taxon>
        <taxon>Betaproteobacteria</taxon>
        <taxon>Burkholderiales</taxon>
        <taxon>Burkholderiaceae</taxon>
        <taxon>Pandoraea</taxon>
    </lineage>
</organism>
<reference evidence="2 3" key="1">
    <citation type="submission" date="2019-08" db="EMBL/GenBank/DDBJ databases">
        <authorList>
            <person name="Peeters C."/>
        </authorList>
    </citation>
    <scope>NUCLEOTIDE SEQUENCE [LARGE SCALE GENOMIC DNA]</scope>
    <source>
        <strain evidence="2 3">LMG 31011</strain>
    </source>
</reference>
<evidence type="ECO:0000313" key="3">
    <source>
        <dbReference type="Proteomes" id="UP000366819"/>
    </source>
</evidence>
<keyword evidence="3" id="KW-1185">Reference proteome</keyword>
<evidence type="ECO:0000313" key="2">
    <source>
        <dbReference type="EMBL" id="VVE55742.1"/>
    </source>
</evidence>
<dbReference type="Proteomes" id="UP000366819">
    <property type="component" value="Unassembled WGS sequence"/>
</dbReference>
<protein>
    <submittedName>
        <fullName evidence="2">Uncharacterized protein</fullName>
    </submittedName>
</protein>
<dbReference type="AlphaFoldDB" id="A0A5E4Z4V3"/>
<feature type="compositionally biased region" description="Pro residues" evidence="1">
    <location>
        <begin position="40"/>
        <end position="50"/>
    </location>
</feature>
<name>A0A5E4Z4V3_9BURK</name>